<dbReference type="eggNOG" id="ENOG502SXUC">
    <property type="taxonomic scope" value="Eukaryota"/>
</dbReference>
<reference evidence="2" key="1">
    <citation type="submission" date="2012-04" db="EMBL/GenBank/DDBJ databases">
        <title>The Genome Sequence of Loa loa.</title>
        <authorList>
            <consortium name="The Broad Institute Genome Sequencing Platform"/>
            <consortium name="Broad Institute Genome Sequencing Center for Infectious Disease"/>
            <person name="Nutman T.B."/>
            <person name="Fink D.L."/>
            <person name="Russ C."/>
            <person name="Young S."/>
            <person name="Zeng Q."/>
            <person name="Gargeya S."/>
            <person name="Alvarado L."/>
            <person name="Berlin A."/>
            <person name="Chapman S.B."/>
            <person name="Chen Z."/>
            <person name="Freedman E."/>
            <person name="Gellesch M."/>
            <person name="Goldberg J."/>
            <person name="Griggs A."/>
            <person name="Gujja S."/>
            <person name="Heilman E.R."/>
            <person name="Heiman D."/>
            <person name="Howarth C."/>
            <person name="Mehta T."/>
            <person name="Neiman D."/>
            <person name="Pearson M."/>
            <person name="Roberts A."/>
            <person name="Saif S."/>
            <person name="Shea T."/>
            <person name="Shenoy N."/>
            <person name="Sisk P."/>
            <person name="Stolte C."/>
            <person name="Sykes S."/>
            <person name="White J."/>
            <person name="Yandava C."/>
            <person name="Haas B."/>
            <person name="Henn M.R."/>
            <person name="Nusbaum C."/>
            <person name="Birren B."/>
        </authorList>
    </citation>
    <scope>NUCLEOTIDE SEQUENCE [LARGE SCALE GENOMIC DNA]</scope>
</reference>
<dbReference type="Proteomes" id="UP000095285">
    <property type="component" value="Unassembled WGS sequence"/>
</dbReference>
<dbReference type="STRING" id="7209.A0A1I7VZ20"/>
<feature type="compositionally biased region" description="Basic and acidic residues" evidence="1">
    <location>
        <begin position="248"/>
        <end position="266"/>
    </location>
</feature>
<feature type="compositionally biased region" description="Basic and acidic residues" evidence="1">
    <location>
        <begin position="288"/>
        <end position="297"/>
    </location>
</feature>
<organism evidence="2 3">
    <name type="scientific">Loa loa</name>
    <name type="common">Eye worm</name>
    <name type="synonym">Filaria loa</name>
    <dbReference type="NCBI Taxonomy" id="7209"/>
    <lineage>
        <taxon>Eukaryota</taxon>
        <taxon>Metazoa</taxon>
        <taxon>Ecdysozoa</taxon>
        <taxon>Nematoda</taxon>
        <taxon>Chromadorea</taxon>
        <taxon>Rhabditida</taxon>
        <taxon>Spirurina</taxon>
        <taxon>Spiruromorpha</taxon>
        <taxon>Filarioidea</taxon>
        <taxon>Onchocercidae</taxon>
        <taxon>Loa</taxon>
    </lineage>
</organism>
<feature type="compositionally biased region" description="Polar residues" evidence="1">
    <location>
        <begin position="278"/>
        <end position="287"/>
    </location>
</feature>
<keyword evidence="2" id="KW-1185">Reference proteome</keyword>
<protein>
    <submittedName>
        <fullName evidence="3">Uncharacterized protein</fullName>
    </submittedName>
</protein>
<dbReference type="WBParaSite" id="EN70_7855">
    <property type="protein sequence ID" value="EN70_7855"/>
    <property type="gene ID" value="EN70_7855"/>
</dbReference>
<name>A0A1I7VZ20_LOALO</name>
<feature type="compositionally biased region" description="Polar residues" evidence="1">
    <location>
        <begin position="207"/>
        <end position="224"/>
    </location>
</feature>
<evidence type="ECO:0000256" key="1">
    <source>
        <dbReference type="SAM" id="MobiDB-lite"/>
    </source>
</evidence>
<feature type="compositionally biased region" description="Low complexity" evidence="1">
    <location>
        <begin position="225"/>
        <end position="244"/>
    </location>
</feature>
<sequence>MAMNEIPKSLEPIASFVTNVLEMSLDNVGAVRGPQYHKRDFATFGHCKTKADTTTDLGEECTDFYNIKKPTSASSVTLKQTSTPSPSYPSANSWPGFGSRYAHIGEDIQVPTVDSIKSPCGAKCELPFRQQKPGRRVYVFSSKMANDAAIGVRQKKYESIIAWHEANCRPSTSKCDFTDDCQAAPILKKKRRSVQDYRNGSPMRSCGTPSVCSPSSTMLPTPSQTSGESSGNPPSNPSETPSGELLNPDDHTDIGDNPLRRMERMTQDSLFEPPSKLCRTSTDNSQPARREQDRNAKLEKMRTLEQQIMYDKAKTEWDRMMHEHEAIKMTRSHMPALIPPCSSQASVPAPYPCTFANQNGILIQGTCRRPMYPQPLQSTEPPSSMSNISMNTPMMVSLPQTSGPNMPMSQPLRPSLNPSACSMQYSQCGFMCCSYPPSNYPPPQGYSHINGTASSCFPSSFVSSNGNVAPQPRDYGMYQQGIRTVCSPEKMECDMWNRQIPAVPADFNNTFPDHKVQYHPNGAVVDGKLLDVVTSTNPMFA</sequence>
<proteinExistence type="predicted"/>
<evidence type="ECO:0000313" key="3">
    <source>
        <dbReference type="WBParaSite" id="EN70_7855"/>
    </source>
</evidence>
<feature type="region of interest" description="Disordered" evidence="1">
    <location>
        <begin position="191"/>
        <end position="297"/>
    </location>
</feature>
<accession>A0A1I7VZ20</accession>
<reference evidence="3" key="2">
    <citation type="submission" date="2016-11" db="UniProtKB">
        <authorList>
            <consortium name="WormBaseParasite"/>
        </authorList>
    </citation>
    <scope>IDENTIFICATION</scope>
</reference>
<evidence type="ECO:0000313" key="2">
    <source>
        <dbReference type="Proteomes" id="UP000095285"/>
    </source>
</evidence>
<dbReference type="AlphaFoldDB" id="A0A1I7VZ20"/>